<keyword evidence="2" id="KW-1185">Reference proteome</keyword>
<proteinExistence type="predicted"/>
<organism evidence="1 2">
    <name type="scientific">Colocasia esculenta</name>
    <name type="common">Wild taro</name>
    <name type="synonym">Arum esculentum</name>
    <dbReference type="NCBI Taxonomy" id="4460"/>
    <lineage>
        <taxon>Eukaryota</taxon>
        <taxon>Viridiplantae</taxon>
        <taxon>Streptophyta</taxon>
        <taxon>Embryophyta</taxon>
        <taxon>Tracheophyta</taxon>
        <taxon>Spermatophyta</taxon>
        <taxon>Magnoliopsida</taxon>
        <taxon>Liliopsida</taxon>
        <taxon>Araceae</taxon>
        <taxon>Aroideae</taxon>
        <taxon>Colocasieae</taxon>
        <taxon>Colocasia</taxon>
    </lineage>
</organism>
<protein>
    <submittedName>
        <fullName evidence="1">Uncharacterized protein</fullName>
    </submittedName>
</protein>
<accession>A0A843XVC6</accession>
<comment type="caution">
    <text evidence="1">The sequence shown here is derived from an EMBL/GenBank/DDBJ whole genome shotgun (WGS) entry which is preliminary data.</text>
</comment>
<dbReference type="EMBL" id="NMUH01014680">
    <property type="protein sequence ID" value="MQM22991.1"/>
    <property type="molecule type" value="Genomic_DNA"/>
</dbReference>
<sequence>MMKKRSMCRHSLKWCRH</sequence>
<reference evidence="1" key="1">
    <citation type="submission" date="2017-07" db="EMBL/GenBank/DDBJ databases">
        <title>Taro Niue Genome Assembly and Annotation.</title>
        <authorList>
            <person name="Atibalentja N."/>
            <person name="Keating K."/>
            <person name="Fields C.J."/>
        </authorList>
    </citation>
    <scope>NUCLEOTIDE SEQUENCE</scope>
    <source>
        <strain evidence="1">Niue_2</strain>
        <tissue evidence="1">Leaf</tissue>
    </source>
</reference>
<name>A0A843XVC6_COLES</name>
<evidence type="ECO:0000313" key="1">
    <source>
        <dbReference type="EMBL" id="MQM22991.1"/>
    </source>
</evidence>
<dbReference type="Proteomes" id="UP000652761">
    <property type="component" value="Unassembled WGS sequence"/>
</dbReference>
<evidence type="ECO:0000313" key="2">
    <source>
        <dbReference type="Proteomes" id="UP000652761"/>
    </source>
</evidence>
<gene>
    <name evidence="1" type="ORF">Taro_056052</name>
</gene>
<dbReference type="AlphaFoldDB" id="A0A843XVC6"/>